<accession>A0AAN6P309</accession>
<evidence type="ECO:0000313" key="3">
    <source>
        <dbReference type="Proteomes" id="UP001303222"/>
    </source>
</evidence>
<organism evidence="2 3">
    <name type="scientific">Pseudoneurospora amorphoporcata</name>
    <dbReference type="NCBI Taxonomy" id="241081"/>
    <lineage>
        <taxon>Eukaryota</taxon>
        <taxon>Fungi</taxon>
        <taxon>Dikarya</taxon>
        <taxon>Ascomycota</taxon>
        <taxon>Pezizomycotina</taxon>
        <taxon>Sordariomycetes</taxon>
        <taxon>Sordariomycetidae</taxon>
        <taxon>Sordariales</taxon>
        <taxon>Sordariaceae</taxon>
        <taxon>Pseudoneurospora</taxon>
    </lineage>
</organism>
<comment type="caution">
    <text evidence="2">The sequence shown here is derived from an EMBL/GenBank/DDBJ whole genome shotgun (WGS) entry which is preliminary data.</text>
</comment>
<feature type="transmembrane region" description="Helical" evidence="1">
    <location>
        <begin position="42"/>
        <end position="62"/>
    </location>
</feature>
<keyword evidence="1" id="KW-0812">Transmembrane</keyword>
<reference evidence="2" key="1">
    <citation type="journal article" date="2023" name="Mol. Phylogenet. Evol.">
        <title>Genome-scale phylogeny and comparative genomics of the fungal order Sordariales.</title>
        <authorList>
            <person name="Hensen N."/>
            <person name="Bonometti L."/>
            <person name="Westerberg I."/>
            <person name="Brannstrom I.O."/>
            <person name="Guillou S."/>
            <person name="Cros-Aarteil S."/>
            <person name="Calhoun S."/>
            <person name="Haridas S."/>
            <person name="Kuo A."/>
            <person name="Mondo S."/>
            <person name="Pangilinan J."/>
            <person name="Riley R."/>
            <person name="LaButti K."/>
            <person name="Andreopoulos B."/>
            <person name="Lipzen A."/>
            <person name="Chen C."/>
            <person name="Yan M."/>
            <person name="Daum C."/>
            <person name="Ng V."/>
            <person name="Clum A."/>
            <person name="Steindorff A."/>
            <person name="Ohm R.A."/>
            <person name="Martin F."/>
            <person name="Silar P."/>
            <person name="Natvig D.O."/>
            <person name="Lalanne C."/>
            <person name="Gautier V."/>
            <person name="Ament-Velasquez S.L."/>
            <person name="Kruys A."/>
            <person name="Hutchinson M.I."/>
            <person name="Powell A.J."/>
            <person name="Barry K."/>
            <person name="Miller A.N."/>
            <person name="Grigoriev I.V."/>
            <person name="Debuchy R."/>
            <person name="Gladieux P."/>
            <person name="Hiltunen Thoren M."/>
            <person name="Johannesson H."/>
        </authorList>
    </citation>
    <scope>NUCLEOTIDE SEQUENCE</scope>
    <source>
        <strain evidence="2">CBS 626.80</strain>
    </source>
</reference>
<dbReference type="AlphaFoldDB" id="A0AAN6P309"/>
<keyword evidence="3" id="KW-1185">Reference proteome</keyword>
<evidence type="ECO:0000313" key="2">
    <source>
        <dbReference type="EMBL" id="KAK3956800.1"/>
    </source>
</evidence>
<dbReference type="Proteomes" id="UP001303222">
    <property type="component" value="Unassembled WGS sequence"/>
</dbReference>
<sequence length="123" mass="13879">MSSTSIEESLLERLTARPARTIFLFLPIFFCSKYCRMRKLGFGARLFGVHIVLSRVSIYFLLGQQFRRWQCATGSPSESPPTFQSIQQGSVHFCGRYLHWNCHVTFISIITMLAVIGVQGAGA</sequence>
<feature type="transmembrane region" description="Helical" evidence="1">
    <location>
        <begin position="97"/>
        <end position="118"/>
    </location>
</feature>
<protein>
    <submittedName>
        <fullName evidence="2">Uncharacterized protein</fullName>
    </submittedName>
</protein>
<keyword evidence="1" id="KW-1133">Transmembrane helix</keyword>
<proteinExistence type="predicted"/>
<gene>
    <name evidence="2" type="ORF">QBC32DRAFT_88073</name>
</gene>
<dbReference type="EMBL" id="MU859063">
    <property type="protein sequence ID" value="KAK3956800.1"/>
    <property type="molecule type" value="Genomic_DNA"/>
</dbReference>
<name>A0AAN6P309_9PEZI</name>
<reference evidence="2" key="2">
    <citation type="submission" date="2023-06" db="EMBL/GenBank/DDBJ databases">
        <authorList>
            <consortium name="Lawrence Berkeley National Laboratory"/>
            <person name="Mondo S.J."/>
            <person name="Hensen N."/>
            <person name="Bonometti L."/>
            <person name="Westerberg I."/>
            <person name="Brannstrom I.O."/>
            <person name="Guillou S."/>
            <person name="Cros-Aarteil S."/>
            <person name="Calhoun S."/>
            <person name="Haridas S."/>
            <person name="Kuo A."/>
            <person name="Pangilinan J."/>
            <person name="Riley R."/>
            <person name="Labutti K."/>
            <person name="Andreopoulos B."/>
            <person name="Lipzen A."/>
            <person name="Chen C."/>
            <person name="Yanf M."/>
            <person name="Daum C."/>
            <person name="Ng V."/>
            <person name="Clum A."/>
            <person name="Steindorff A."/>
            <person name="Ohm R."/>
            <person name="Martin F."/>
            <person name="Silar P."/>
            <person name="Natvig D."/>
            <person name="Lalanne C."/>
            <person name="Gautier V."/>
            <person name="Ament-Velasquez S.L."/>
            <person name="Kruys A."/>
            <person name="Hutchinson M.I."/>
            <person name="Powell A.J."/>
            <person name="Barry K."/>
            <person name="Miller A.N."/>
            <person name="Grigoriev I.V."/>
            <person name="Debuchy R."/>
            <person name="Gladieux P."/>
            <person name="Thoren M.H."/>
            <person name="Johannesson H."/>
        </authorList>
    </citation>
    <scope>NUCLEOTIDE SEQUENCE</scope>
    <source>
        <strain evidence="2">CBS 626.80</strain>
    </source>
</reference>
<evidence type="ECO:0000256" key="1">
    <source>
        <dbReference type="SAM" id="Phobius"/>
    </source>
</evidence>
<keyword evidence="1" id="KW-0472">Membrane</keyword>